<sequence length="87" mass="10513">MHINSFRLFFLQTYPRQSQVFQLQQTARSLDIYESFLDGDKQAETEDHVRMRTGWTDIFLETDLTELMDNVDNDEYDYDDDGRSRYD</sequence>
<gene>
    <name evidence="1" type="ORF">GcM1_249188</name>
</gene>
<accession>A0A420IC23</accession>
<evidence type="ECO:0000313" key="1">
    <source>
        <dbReference type="EMBL" id="RKF72106.1"/>
    </source>
</evidence>
<dbReference type="Proteomes" id="UP000285326">
    <property type="component" value="Unassembled WGS sequence"/>
</dbReference>
<proteinExistence type="predicted"/>
<dbReference type="AlphaFoldDB" id="A0A420IC23"/>
<reference evidence="1 2" key="1">
    <citation type="journal article" date="2018" name="BMC Genomics">
        <title>Comparative genome analyses reveal sequence features reflecting distinct modes of host-adaptation between dicot and monocot powdery mildew.</title>
        <authorList>
            <person name="Wu Y."/>
            <person name="Ma X."/>
            <person name="Pan Z."/>
            <person name="Kale S.D."/>
            <person name="Song Y."/>
            <person name="King H."/>
            <person name="Zhang Q."/>
            <person name="Presley C."/>
            <person name="Deng X."/>
            <person name="Wei C.I."/>
            <person name="Xiao S."/>
        </authorList>
    </citation>
    <scope>NUCLEOTIDE SEQUENCE [LARGE SCALE GENOMIC DNA]</scope>
    <source>
        <strain evidence="1">UMSG1</strain>
    </source>
</reference>
<organism evidence="1 2">
    <name type="scientific">Golovinomyces cichoracearum</name>
    <dbReference type="NCBI Taxonomy" id="62708"/>
    <lineage>
        <taxon>Eukaryota</taxon>
        <taxon>Fungi</taxon>
        <taxon>Dikarya</taxon>
        <taxon>Ascomycota</taxon>
        <taxon>Pezizomycotina</taxon>
        <taxon>Leotiomycetes</taxon>
        <taxon>Erysiphales</taxon>
        <taxon>Erysiphaceae</taxon>
        <taxon>Golovinomyces</taxon>
    </lineage>
</organism>
<evidence type="ECO:0000313" key="2">
    <source>
        <dbReference type="Proteomes" id="UP000285326"/>
    </source>
</evidence>
<comment type="caution">
    <text evidence="1">The sequence shown here is derived from an EMBL/GenBank/DDBJ whole genome shotgun (WGS) entry which is preliminary data.</text>
</comment>
<protein>
    <submittedName>
        <fullName evidence="1">Uncharacterized protein</fullName>
    </submittedName>
</protein>
<name>A0A420IC23_9PEZI</name>
<dbReference type="EMBL" id="MCBS01024935">
    <property type="protein sequence ID" value="RKF72106.1"/>
    <property type="molecule type" value="Genomic_DNA"/>
</dbReference>